<dbReference type="AlphaFoldDB" id="A0A5C6RYB8"/>
<keyword evidence="2" id="KW-0812">Transmembrane</keyword>
<dbReference type="PROSITE" id="PS51781">
    <property type="entry name" value="SH3B"/>
    <property type="match status" value="1"/>
</dbReference>
<evidence type="ECO:0000259" key="4">
    <source>
        <dbReference type="PROSITE" id="PS51781"/>
    </source>
</evidence>
<dbReference type="OrthoDB" id="9776208at2"/>
<dbReference type="EMBL" id="VOOS01000001">
    <property type="protein sequence ID" value="TXB66789.1"/>
    <property type="molecule type" value="Genomic_DNA"/>
</dbReference>
<keyword evidence="2" id="KW-0472">Membrane</keyword>
<dbReference type="Gene3D" id="1.25.40.10">
    <property type="entry name" value="Tetratricopeptide repeat domain"/>
    <property type="match status" value="1"/>
</dbReference>
<dbReference type="PROSITE" id="PS50293">
    <property type="entry name" value="TPR_REGION"/>
    <property type="match status" value="1"/>
</dbReference>
<dbReference type="SMART" id="SM00287">
    <property type="entry name" value="SH3b"/>
    <property type="match status" value="1"/>
</dbReference>
<feature type="chain" id="PRO_5022881328" evidence="3">
    <location>
        <begin position="24"/>
        <end position="258"/>
    </location>
</feature>
<proteinExistence type="predicted"/>
<dbReference type="PROSITE" id="PS50005">
    <property type="entry name" value="TPR"/>
    <property type="match status" value="1"/>
</dbReference>
<feature type="transmembrane region" description="Helical" evidence="2">
    <location>
        <begin position="138"/>
        <end position="157"/>
    </location>
</feature>
<dbReference type="Pfam" id="PF08239">
    <property type="entry name" value="SH3_3"/>
    <property type="match status" value="1"/>
</dbReference>
<dbReference type="InterPro" id="IPR003646">
    <property type="entry name" value="SH3-like_bac-type"/>
</dbReference>
<keyword evidence="2" id="KW-1133">Transmembrane helix</keyword>
<feature type="signal peptide" evidence="3">
    <location>
        <begin position="1"/>
        <end position="23"/>
    </location>
</feature>
<evidence type="ECO:0000256" key="1">
    <source>
        <dbReference type="PROSITE-ProRule" id="PRU00339"/>
    </source>
</evidence>
<evidence type="ECO:0000313" key="6">
    <source>
        <dbReference type="Proteomes" id="UP000321721"/>
    </source>
</evidence>
<dbReference type="SUPFAM" id="SSF48452">
    <property type="entry name" value="TPR-like"/>
    <property type="match status" value="1"/>
</dbReference>
<dbReference type="Gene3D" id="2.30.30.40">
    <property type="entry name" value="SH3 Domains"/>
    <property type="match status" value="1"/>
</dbReference>
<name>A0A5C6RYB8_9FLAO</name>
<sequence length="258" mass="29382">MRNFSLNIVTLFLFSLLVSNGFATSIKDPNIDYNKANELYAETKYNEAIEIYEQLIKDNMLSTDIFFNLGNAYYKVNDIPSAILNYEKALKLQPDNEDVIFNLKLANGKTIDKIEAAPDLFITSTWNTLVTSKTADSWAYYTISLFFIALILFVSYLISYQILIKKSGFYGGLFFLILGLFCWLMAAQNTAYHERSAEAIIFTETVTIKSEPNTASEKLFTLHEGTKIKVLETTTDWAKIKLPNGNEGWLRTSDIRTI</sequence>
<dbReference type="SMART" id="SM00028">
    <property type="entry name" value="TPR"/>
    <property type="match status" value="1"/>
</dbReference>
<feature type="repeat" description="TPR" evidence="1">
    <location>
        <begin position="63"/>
        <end position="96"/>
    </location>
</feature>
<dbReference type="Pfam" id="PF00515">
    <property type="entry name" value="TPR_1"/>
    <property type="match status" value="1"/>
</dbReference>
<dbReference type="InterPro" id="IPR019734">
    <property type="entry name" value="TPR_rpt"/>
</dbReference>
<dbReference type="Proteomes" id="UP000321721">
    <property type="component" value="Unassembled WGS sequence"/>
</dbReference>
<dbReference type="InterPro" id="IPR011990">
    <property type="entry name" value="TPR-like_helical_dom_sf"/>
</dbReference>
<dbReference type="RefSeq" id="WP_147097734.1">
    <property type="nucleotide sequence ID" value="NZ_VOOS01000001.1"/>
</dbReference>
<organism evidence="5 6">
    <name type="scientific">Vicingus serpentipes</name>
    <dbReference type="NCBI Taxonomy" id="1926625"/>
    <lineage>
        <taxon>Bacteria</taxon>
        <taxon>Pseudomonadati</taxon>
        <taxon>Bacteroidota</taxon>
        <taxon>Flavobacteriia</taxon>
        <taxon>Flavobacteriales</taxon>
        <taxon>Vicingaceae</taxon>
        <taxon>Vicingus</taxon>
    </lineage>
</organism>
<gene>
    <name evidence="5" type="ORF">FRY74_00990</name>
</gene>
<reference evidence="5 6" key="1">
    <citation type="submission" date="2019-08" db="EMBL/GenBank/DDBJ databases">
        <title>Genome of Vicingus serpentipes NCIMB 15042.</title>
        <authorList>
            <person name="Bowman J.P."/>
        </authorList>
    </citation>
    <scope>NUCLEOTIDE SEQUENCE [LARGE SCALE GENOMIC DNA]</scope>
    <source>
        <strain evidence="5 6">NCIMB 15042</strain>
    </source>
</reference>
<feature type="domain" description="SH3b" evidence="4">
    <location>
        <begin position="196"/>
        <end position="258"/>
    </location>
</feature>
<keyword evidence="1" id="KW-0802">TPR repeat</keyword>
<evidence type="ECO:0000256" key="3">
    <source>
        <dbReference type="SAM" id="SignalP"/>
    </source>
</evidence>
<protein>
    <submittedName>
        <fullName evidence="5">Tetratricopeptide repeat protein</fullName>
    </submittedName>
</protein>
<keyword evidence="3" id="KW-0732">Signal</keyword>
<accession>A0A5C6RYB8</accession>
<feature type="transmembrane region" description="Helical" evidence="2">
    <location>
        <begin position="169"/>
        <end position="186"/>
    </location>
</feature>
<evidence type="ECO:0000256" key="2">
    <source>
        <dbReference type="SAM" id="Phobius"/>
    </source>
</evidence>
<keyword evidence="6" id="KW-1185">Reference proteome</keyword>
<evidence type="ECO:0000313" key="5">
    <source>
        <dbReference type="EMBL" id="TXB66789.1"/>
    </source>
</evidence>
<comment type="caution">
    <text evidence="5">The sequence shown here is derived from an EMBL/GenBank/DDBJ whole genome shotgun (WGS) entry which is preliminary data.</text>
</comment>